<keyword evidence="1" id="KW-0119">Carbohydrate metabolism</keyword>
<dbReference type="OrthoDB" id="9763949at2"/>
<protein>
    <recommendedName>
        <fullName evidence="1">Anhydro-N-acetylmuramic acid kinase</fullName>
        <ecNumber evidence="1">2.7.1.170</ecNumber>
    </recommendedName>
    <alternativeName>
        <fullName evidence="1">AnhMurNAc kinase</fullName>
    </alternativeName>
</protein>
<gene>
    <name evidence="1" type="primary">anmK</name>
    <name evidence="2" type="ORF">FC84_GL000177</name>
</gene>
<comment type="catalytic activity">
    <reaction evidence="1">
        <text>1,6-anhydro-N-acetyl-beta-muramate + ATP + H2O = N-acetyl-D-muramate 6-phosphate + ADP + H(+)</text>
        <dbReference type="Rhea" id="RHEA:24952"/>
        <dbReference type="ChEBI" id="CHEBI:15377"/>
        <dbReference type="ChEBI" id="CHEBI:15378"/>
        <dbReference type="ChEBI" id="CHEBI:30616"/>
        <dbReference type="ChEBI" id="CHEBI:58690"/>
        <dbReference type="ChEBI" id="CHEBI:58722"/>
        <dbReference type="ChEBI" id="CHEBI:456216"/>
        <dbReference type="EC" id="2.7.1.170"/>
    </reaction>
</comment>
<dbReference type="InterPro" id="IPR043129">
    <property type="entry name" value="ATPase_NBD"/>
</dbReference>
<dbReference type="AlphaFoldDB" id="A0A0R2BTJ5"/>
<dbReference type="GO" id="GO:0005524">
    <property type="term" value="F:ATP binding"/>
    <property type="evidence" value="ECO:0007669"/>
    <property type="project" value="UniProtKB-UniRule"/>
</dbReference>
<dbReference type="PANTHER" id="PTHR30605:SF0">
    <property type="entry name" value="ANHYDRO-N-ACETYLMURAMIC ACID KINASE"/>
    <property type="match status" value="1"/>
</dbReference>
<dbReference type="NCBIfam" id="NF007148">
    <property type="entry name" value="PRK09585.3-2"/>
    <property type="match status" value="1"/>
</dbReference>
<comment type="function">
    <text evidence="1">Catalyzes the specific phosphorylation of 1,6-anhydro-N-acetylmuramic acid (anhMurNAc) with the simultaneous cleavage of the 1,6-anhydro ring, generating MurNAc-6-P. Is required for the utilization of anhMurNAc either imported from the medium or derived from its own cell wall murein, and thus plays a role in cell wall recycling.</text>
</comment>
<evidence type="ECO:0000256" key="1">
    <source>
        <dbReference type="HAMAP-Rule" id="MF_01270"/>
    </source>
</evidence>
<comment type="pathway">
    <text evidence="1">Cell wall biogenesis; peptidoglycan recycling.</text>
</comment>
<dbReference type="STRING" id="1423738.FC84_GL000177"/>
<evidence type="ECO:0000313" key="3">
    <source>
        <dbReference type="Proteomes" id="UP000051813"/>
    </source>
</evidence>
<dbReference type="EMBL" id="AYYK01000008">
    <property type="protein sequence ID" value="KRM79020.1"/>
    <property type="molecule type" value="Genomic_DNA"/>
</dbReference>
<comment type="caution">
    <text evidence="2">The sequence shown here is derived from an EMBL/GenBank/DDBJ whole genome shotgun (WGS) entry which is preliminary data.</text>
</comment>
<dbReference type="GO" id="GO:0097175">
    <property type="term" value="P:1,6-anhydro-N-acetyl-beta-muramic acid catabolic process"/>
    <property type="evidence" value="ECO:0007669"/>
    <property type="project" value="UniProtKB-UniRule"/>
</dbReference>
<comment type="similarity">
    <text evidence="1">Belongs to the anhydro-N-acetylmuramic acid kinase family.</text>
</comment>
<dbReference type="UniPathway" id="UPA00544"/>
<dbReference type="CDD" id="cd24050">
    <property type="entry name" value="ASKHA_NBD_ANMK"/>
    <property type="match status" value="1"/>
</dbReference>
<name>A0A0R2BTJ5_9LACO</name>
<reference evidence="2 3" key="1">
    <citation type="journal article" date="2015" name="Genome Announc.">
        <title>Expanding the biotechnology potential of lactobacilli through comparative genomics of 213 strains and associated genera.</title>
        <authorList>
            <person name="Sun Z."/>
            <person name="Harris H.M."/>
            <person name="McCann A."/>
            <person name="Guo C."/>
            <person name="Argimon S."/>
            <person name="Zhang W."/>
            <person name="Yang X."/>
            <person name="Jeffery I.B."/>
            <person name="Cooney J.C."/>
            <person name="Kagawa T.F."/>
            <person name="Liu W."/>
            <person name="Song Y."/>
            <person name="Salvetti E."/>
            <person name="Wrobel A."/>
            <person name="Rasinkangas P."/>
            <person name="Parkhill J."/>
            <person name="Rea M.C."/>
            <person name="O'Sullivan O."/>
            <person name="Ritari J."/>
            <person name="Douillard F.P."/>
            <person name="Paul Ross R."/>
            <person name="Yang R."/>
            <person name="Briner A.E."/>
            <person name="Felis G.E."/>
            <person name="de Vos W.M."/>
            <person name="Barrangou R."/>
            <person name="Klaenhammer T.R."/>
            <person name="Caufield P.W."/>
            <person name="Cui Y."/>
            <person name="Zhang H."/>
            <person name="O'Toole P.W."/>
        </authorList>
    </citation>
    <scope>NUCLEOTIDE SEQUENCE [LARGE SCALE GENOMIC DNA]</scope>
    <source>
        <strain evidence="2 3">DSM 20335</strain>
    </source>
</reference>
<dbReference type="PANTHER" id="PTHR30605">
    <property type="entry name" value="ANHYDRO-N-ACETYLMURAMIC ACID KINASE"/>
    <property type="match status" value="1"/>
</dbReference>
<keyword evidence="1" id="KW-0808">Transferase</keyword>
<dbReference type="GO" id="GO:0016773">
    <property type="term" value="F:phosphotransferase activity, alcohol group as acceptor"/>
    <property type="evidence" value="ECO:0007669"/>
    <property type="project" value="UniProtKB-UniRule"/>
</dbReference>
<dbReference type="GO" id="GO:0016301">
    <property type="term" value="F:kinase activity"/>
    <property type="evidence" value="ECO:0007669"/>
    <property type="project" value="UniProtKB-KW"/>
</dbReference>
<dbReference type="RefSeq" id="WP_057756564.1">
    <property type="nucleotide sequence ID" value="NZ_AYYK01000008.1"/>
</dbReference>
<keyword evidence="1" id="KW-0067">ATP-binding</keyword>
<dbReference type="NCBIfam" id="NF007142">
    <property type="entry name" value="PRK09585.2-1"/>
    <property type="match status" value="1"/>
</dbReference>
<dbReference type="SUPFAM" id="SSF53067">
    <property type="entry name" value="Actin-like ATPase domain"/>
    <property type="match status" value="1"/>
</dbReference>
<dbReference type="Pfam" id="PF03702">
    <property type="entry name" value="AnmK"/>
    <property type="match status" value="1"/>
</dbReference>
<sequence>MLAVGLMSGTSLDGVDAALVEITGVNETTRLELLKFNSYPFTEDVKARIKTALSVETSNVEMICSLNFELGQLFGEAVVKICQEAGISSEELGFVASHGQTIYHLPRPEKTNLRPSTLQIGESAIISEIAKTSVVSDFRYRDMAVGGQGAPIVPYSEYILYRSTESTRILQNIGGIGNATVIPKNGQLDQLTAFDTGPGNMIIDELCRRFYGQEYDRDGAHGANGQVDQEVLQSLLKHPYFTKAFPKTTGREDFGTEYVTKILDDYQLAPDDWIATATALTAETIAQAVRQFADGQTELIVGGGGSYNPTLVKMIKVALPNIKVMIQEDLGYSSDAKEAIAMTILGNQTIQRQPSNVPSATGASKPVILGKVTYY</sequence>
<dbReference type="EC" id="2.7.1.170" evidence="1"/>
<dbReference type="Gene3D" id="3.30.420.40">
    <property type="match status" value="2"/>
</dbReference>
<comment type="pathway">
    <text evidence="1">Amino-sugar metabolism; 1,6-anhydro-N-acetylmuramate degradation.</text>
</comment>
<evidence type="ECO:0000313" key="2">
    <source>
        <dbReference type="EMBL" id="KRM79020.1"/>
    </source>
</evidence>
<dbReference type="UniPathway" id="UPA00343"/>
<accession>A0A0R2BTJ5</accession>
<dbReference type="PATRIC" id="fig|1423738.3.peg.179"/>
<dbReference type="Proteomes" id="UP000051813">
    <property type="component" value="Unassembled WGS sequence"/>
</dbReference>
<keyword evidence="1" id="KW-0547">Nucleotide-binding</keyword>
<dbReference type="HAMAP" id="MF_01270">
    <property type="entry name" value="AnhMurNAc_kinase"/>
    <property type="match status" value="1"/>
</dbReference>
<dbReference type="InterPro" id="IPR005338">
    <property type="entry name" value="Anhydro_N_Ac-Mur_kinase"/>
</dbReference>
<keyword evidence="3" id="KW-1185">Reference proteome</keyword>
<organism evidence="2 3">
    <name type="scientific">Lapidilactobacillus dextrinicus DSM 20335</name>
    <dbReference type="NCBI Taxonomy" id="1423738"/>
    <lineage>
        <taxon>Bacteria</taxon>
        <taxon>Bacillati</taxon>
        <taxon>Bacillota</taxon>
        <taxon>Bacilli</taxon>
        <taxon>Lactobacillales</taxon>
        <taxon>Lactobacillaceae</taxon>
        <taxon>Lapidilactobacillus</taxon>
    </lineage>
</organism>
<dbReference type="GO" id="GO:0006040">
    <property type="term" value="P:amino sugar metabolic process"/>
    <property type="evidence" value="ECO:0007669"/>
    <property type="project" value="InterPro"/>
</dbReference>
<keyword evidence="1 2" id="KW-0418">Kinase</keyword>
<dbReference type="GO" id="GO:0009254">
    <property type="term" value="P:peptidoglycan turnover"/>
    <property type="evidence" value="ECO:0007669"/>
    <property type="project" value="UniProtKB-UniRule"/>
</dbReference>
<feature type="binding site" evidence="1">
    <location>
        <begin position="9"/>
        <end position="16"/>
    </location>
    <ligand>
        <name>ATP</name>
        <dbReference type="ChEBI" id="CHEBI:30616"/>
    </ligand>
</feature>
<proteinExistence type="inferred from homology"/>